<feature type="region of interest" description="Disordered" evidence="1">
    <location>
        <begin position="346"/>
        <end position="390"/>
    </location>
</feature>
<name>A0A6J5RTH1_9CAUD</name>
<evidence type="ECO:0000313" key="3">
    <source>
        <dbReference type="EMBL" id="CAB4197617.1"/>
    </source>
</evidence>
<dbReference type="SUPFAM" id="SSF88874">
    <property type="entry name" value="Receptor-binding domain of short tail fibre protein gp12"/>
    <property type="match status" value="1"/>
</dbReference>
<feature type="compositionally biased region" description="Low complexity" evidence="1">
    <location>
        <begin position="219"/>
        <end position="246"/>
    </location>
</feature>
<feature type="domain" description="Phage tail collar" evidence="2">
    <location>
        <begin position="127"/>
        <end position="185"/>
    </location>
</feature>
<feature type="compositionally biased region" description="Polar residues" evidence="1">
    <location>
        <begin position="247"/>
        <end position="265"/>
    </location>
</feature>
<dbReference type="InterPro" id="IPR011083">
    <property type="entry name" value="Phage_tail_collar_dom"/>
</dbReference>
<accession>A0A6J5RTH1</accession>
<proteinExistence type="predicted"/>
<protein>
    <submittedName>
        <fullName evidence="3">Phage tail collar domain containing protein</fullName>
    </submittedName>
</protein>
<gene>
    <name evidence="3" type="ORF">UFOVP1313_22</name>
</gene>
<dbReference type="InterPro" id="IPR037053">
    <property type="entry name" value="Phage_tail_collar_dom_sf"/>
</dbReference>
<evidence type="ECO:0000256" key="1">
    <source>
        <dbReference type="SAM" id="MobiDB-lite"/>
    </source>
</evidence>
<evidence type="ECO:0000259" key="2">
    <source>
        <dbReference type="Pfam" id="PF07484"/>
    </source>
</evidence>
<feature type="region of interest" description="Disordered" evidence="1">
    <location>
        <begin position="205"/>
        <end position="271"/>
    </location>
</feature>
<dbReference type="Gene3D" id="3.90.1340.10">
    <property type="entry name" value="Phage tail collar domain"/>
    <property type="match status" value="1"/>
</dbReference>
<sequence>MPGSPATTTRHGLPRYGGSDAANFPTAVNALADAIDESAPSVIEADVLSSRPAASLAERLYFATDIKVLFRDTGSAWVSIQGSMTGTFASRPAAAAVGAGATYFATDVAVEYVSSGSAWIRNGTASGSLIPTAAISTPTGFVLADGSTLDSVANPEYADLFSAIGTTHGGTGASSFNVPDMRGRTAIGSGTGTSLTARTLGATGGAETHTLTSGEIPSHTHSGTTGTEGSHTHTGTTNNESSHTHSVTVANESAHTHPASASTTGSHDHGGATGYYDTDHYHNFDGNVAVYGQAYSGSSGIATRATGSYNMHGHYSTSWASDYASMNHVHSIMAQGNHTHTVTTSATSHTHSATAGTGSAHSHGFTTGAGAAHSHSFTSSTDSTGGGSHTNMQPFGVATYLVKL</sequence>
<dbReference type="EMBL" id="LR797260">
    <property type="protein sequence ID" value="CAB4197617.1"/>
    <property type="molecule type" value="Genomic_DNA"/>
</dbReference>
<feature type="compositionally biased region" description="Low complexity" evidence="1">
    <location>
        <begin position="346"/>
        <end position="383"/>
    </location>
</feature>
<reference evidence="3" key="1">
    <citation type="submission" date="2020-05" db="EMBL/GenBank/DDBJ databases">
        <authorList>
            <person name="Chiriac C."/>
            <person name="Salcher M."/>
            <person name="Ghai R."/>
            <person name="Kavagutti S V."/>
        </authorList>
    </citation>
    <scope>NUCLEOTIDE SEQUENCE</scope>
</reference>
<organism evidence="3">
    <name type="scientific">uncultured Caudovirales phage</name>
    <dbReference type="NCBI Taxonomy" id="2100421"/>
    <lineage>
        <taxon>Viruses</taxon>
        <taxon>Duplodnaviria</taxon>
        <taxon>Heunggongvirae</taxon>
        <taxon>Uroviricota</taxon>
        <taxon>Caudoviricetes</taxon>
        <taxon>Peduoviridae</taxon>
        <taxon>Maltschvirus</taxon>
        <taxon>Maltschvirus maltsch</taxon>
    </lineage>
</organism>
<dbReference type="Pfam" id="PF07484">
    <property type="entry name" value="Collar"/>
    <property type="match status" value="1"/>
</dbReference>